<evidence type="ECO:0000256" key="2">
    <source>
        <dbReference type="ARBA" id="ARBA00023125"/>
    </source>
</evidence>
<dbReference type="InterPro" id="IPR019136">
    <property type="entry name" value="TF_IIIC_su-5_HTH"/>
</dbReference>
<dbReference type="PANTHER" id="PTHR13230:SF5">
    <property type="entry name" value="GENERAL TRANSCRIPTION FACTOR 3C POLYPEPTIDE 5"/>
    <property type="match status" value="1"/>
</dbReference>
<evidence type="ECO:0000256" key="3">
    <source>
        <dbReference type="ARBA" id="ARBA00023163"/>
    </source>
</evidence>
<organism evidence="8 9">
    <name type="scientific">Calocera viscosa (strain TUFC12733)</name>
    <dbReference type="NCBI Taxonomy" id="1330018"/>
    <lineage>
        <taxon>Eukaryota</taxon>
        <taxon>Fungi</taxon>
        <taxon>Dikarya</taxon>
        <taxon>Basidiomycota</taxon>
        <taxon>Agaricomycotina</taxon>
        <taxon>Dacrymycetes</taxon>
        <taxon>Dacrymycetales</taxon>
        <taxon>Dacrymycetaceae</taxon>
        <taxon>Calocera</taxon>
    </lineage>
</organism>
<evidence type="ECO:0000313" key="9">
    <source>
        <dbReference type="Proteomes" id="UP000076738"/>
    </source>
</evidence>
<feature type="domain" description="Transcription factor IIIC subunit Tfc1/Sfc1 triple barrel" evidence="7">
    <location>
        <begin position="31"/>
        <end position="141"/>
    </location>
</feature>
<feature type="region of interest" description="Disordered" evidence="5">
    <location>
        <begin position="1"/>
        <end position="27"/>
    </location>
</feature>
<evidence type="ECO:0000256" key="4">
    <source>
        <dbReference type="ARBA" id="ARBA00023242"/>
    </source>
</evidence>
<dbReference type="Pfam" id="PF17682">
    <property type="entry name" value="Tau95_N"/>
    <property type="match status" value="1"/>
</dbReference>
<protein>
    <recommendedName>
        <fullName evidence="10">Transcription factor IIIC subunit 5 HTH domain-containing protein</fullName>
    </recommendedName>
</protein>
<comment type="subcellular location">
    <subcellularLocation>
        <location evidence="1">Nucleus</location>
    </subcellularLocation>
</comment>
<feature type="domain" description="Transcription factor IIIC subunit 5 HTH" evidence="6">
    <location>
        <begin position="210"/>
        <end position="367"/>
    </location>
</feature>
<dbReference type="InterPro" id="IPR040454">
    <property type="entry name" value="TF_IIIC_Tfc1/Sfc1"/>
</dbReference>
<dbReference type="OrthoDB" id="5598268at2759"/>
<reference evidence="8 9" key="1">
    <citation type="journal article" date="2016" name="Mol. Biol. Evol.">
        <title>Comparative Genomics of Early-Diverging Mushroom-Forming Fungi Provides Insights into the Origins of Lignocellulose Decay Capabilities.</title>
        <authorList>
            <person name="Nagy L.G."/>
            <person name="Riley R."/>
            <person name="Tritt A."/>
            <person name="Adam C."/>
            <person name="Daum C."/>
            <person name="Floudas D."/>
            <person name="Sun H."/>
            <person name="Yadav J.S."/>
            <person name="Pangilinan J."/>
            <person name="Larsson K.H."/>
            <person name="Matsuura K."/>
            <person name="Barry K."/>
            <person name="Labutti K."/>
            <person name="Kuo R."/>
            <person name="Ohm R.A."/>
            <person name="Bhattacharya S.S."/>
            <person name="Shirouzu T."/>
            <person name="Yoshinaga Y."/>
            <person name="Martin F.M."/>
            <person name="Grigoriev I.V."/>
            <person name="Hibbett D.S."/>
        </authorList>
    </citation>
    <scope>NUCLEOTIDE SEQUENCE [LARGE SCALE GENOMIC DNA]</scope>
    <source>
        <strain evidence="8 9">TUFC12733</strain>
    </source>
</reference>
<keyword evidence="3" id="KW-0804">Transcription</keyword>
<keyword evidence="2" id="KW-0238">DNA-binding</keyword>
<dbReference type="EMBL" id="KV417277">
    <property type="protein sequence ID" value="KZO98023.1"/>
    <property type="molecule type" value="Genomic_DNA"/>
</dbReference>
<keyword evidence="4" id="KW-0539">Nucleus</keyword>
<dbReference type="GO" id="GO:0005634">
    <property type="term" value="C:nucleus"/>
    <property type="evidence" value="ECO:0007669"/>
    <property type="project" value="UniProtKB-SubCell"/>
</dbReference>
<dbReference type="GO" id="GO:0006384">
    <property type="term" value="P:transcription initiation at RNA polymerase III promoter"/>
    <property type="evidence" value="ECO:0007669"/>
    <property type="project" value="InterPro"/>
</dbReference>
<dbReference type="AlphaFoldDB" id="A0A167NSI7"/>
<feature type="region of interest" description="Disordered" evidence="5">
    <location>
        <begin position="507"/>
        <end position="540"/>
    </location>
</feature>
<evidence type="ECO:0000313" key="8">
    <source>
        <dbReference type="EMBL" id="KZO98023.1"/>
    </source>
</evidence>
<dbReference type="GO" id="GO:0000127">
    <property type="term" value="C:transcription factor TFIIIC complex"/>
    <property type="evidence" value="ECO:0007669"/>
    <property type="project" value="InterPro"/>
</dbReference>
<evidence type="ECO:0000259" key="7">
    <source>
        <dbReference type="Pfam" id="PF17682"/>
    </source>
</evidence>
<dbReference type="GO" id="GO:0001003">
    <property type="term" value="F:RNA polymerase III type 2 promoter sequence-specific DNA binding"/>
    <property type="evidence" value="ECO:0007669"/>
    <property type="project" value="TreeGrafter"/>
</dbReference>
<name>A0A167NSI7_CALVF</name>
<feature type="compositionally biased region" description="Pro residues" evidence="5">
    <location>
        <begin position="11"/>
        <end position="24"/>
    </location>
</feature>
<evidence type="ECO:0008006" key="10">
    <source>
        <dbReference type="Google" id="ProtNLM"/>
    </source>
</evidence>
<feature type="non-terminal residue" evidence="8">
    <location>
        <position position="540"/>
    </location>
</feature>
<gene>
    <name evidence="8" type="ORF">CALVIDRAFT_496565</name>
</gene>
<evidence type="ECO:0000256" key="1">
    <source>
        <dbReference type="ARBA" id="ARBA00004123"/>
    </source>
</evidence>
<dbReference type="PANTHER" id="PTHR13230">
    <property type="entry name" value="GENERAL TRANSCRIPTION FACTOR IIIC, POLYPEPTIDE 5"/>
    <property type="match status" value="1"/>
</dbReference>
<dbReference type="InterPro" id="IPR041499">
    <property type="entry name" value="Tfc1/Sfc1_N"/>
</dbReference>
<accession>A0A167NSI7</accession>
<dbReference type="Gene3D" id="3.30.200.160">
    <property type="entry name" value="TFIIIC, subcomplex tauA, subunit Sfc1, barrel domain"/>
    <property type="match status" value="1"/>
</dbReference>
<proteinExistence type="predicted"/>
<evidence type="ECO:0000256" key="5">
    <source>
        <dbReference type="SAM" id="MobiDB-lite"/>
    </source>
</evidence>
<sequence>MENAEAGPSHSQPPPYPPARPRPLPTTTYYTLEYPGLLRSPASLPAAIHTLGGQDALDAAFRRNSSVRPIELSFRPGEPFAHPVTGEVSDFRGVVVKVVKRKRKRRGEDKEGEDEGGVYTTEALGVARKVARFRAMADFSFAPQEPNRIIDLRRAMDRLDAKAITSFEFLPEKEDYILYPPGSSHEPEPSTPGAKSSLDPSPMPVSNMRVLPPPRFSRAPVPLRYDFRQNPSAYAVSFVDESTGEERTRFQNRWRHTISRITSIAFDDEAGVPQVEPEGAEKELDPMALAVLVRIRALFEQRPVWSRLAMRNQLTESEDHIMLNARAMYTYTGYTFSDGPWRDCHVRFGYDPRTTQDSRFYQRMQFRNLENDYGRRSAKRLLKSLDPTAEDVEEQSDWRGISVHRNRLLTRAHRNSHIFDGKVLHRHIGIYQLCDMPDPLLQGIIQDPAVVSPECTAMHGWYTRVAWERLRAIARRKFGALLEGRVLPDSECADLLTDELPAARELKERGRVSRPKGHNLAMEPAAPEEEAEVRLRRRLE</sequence>
<feature type="region of interest" description="Disordered" evidence="5">
    <location>
        <begin position="179"/>
        <end position="205"/>
    </location>
</feature>
<evidence type="ECO:0000259" key="6">
    <source>
        <dbReference type="Pfam" id="PF09734"/>
    </source>
</evidence>
<dbReference type="GO" id="GO:0001002">
    <property type="term" value="F:RNA polymerase III type 1 promoter sequence-specific DNA binding"/>
    <property type="evidence" value="ECO:0007669"/>
    <property type="project" value="TreeGrafter"/>
</dbReference>
<dbReference type="Pfam" id="PF09734">
    <property type="entry name" value="Tau95"/>
    <property type="match status" value="1"/>
</dbReference>
<dbReference type="InterPro" id="IPR042536">
    <property type="entry name" value="TFIIIC_tauA_Sfc1"/>
</dbReference>
<dbReference type="STRING" id="1330018.A0A167NSI7"/>
<keyword evidence="9" id="KW-1185">Reference proteome</keyword>
<dbReference type="Proteomes" id="UP000076738">
    <property type="component" value="Unassembled WGS sequence"/>
</dbReference>